<feature type="transmembrane region" description="Helical" evidence="12">
    <location>
        <begin position="483"/>
        <end position="507"/>
    </location>
</feature>
<keyword evidence="14" id="KW-1185">Reference proteome</keyword>
<dbReference type="PROSITE" id="PS51892">
    <property type="entry name" value="SUBTILASE"/>
    <property type="match status" value="1"/>
</dbReference>
<keyword evidence="5 11" id="KW-0378">Hydrolase</keyword>
<feature type="domain" description="P/Homo B" evidence="13">
    <location>
        <begin position="313"/>
        <end position="443"/>
    </location>
</feature>
<dbReference type="GO" id="GO:0004252">
    <property type="term" value="F:serine-type endopeptidase activity"/>
    <property type="evidence" value="ECO:0007669"/>
    <property type="project" value="UniProtKB-UniRule"/>
</dbReference>
<gene>
    <name evidence="15" type="primary">LOC106173945</name>
</gene>
<keyword evidence="12" id="KW-1133">Transmembrane helix</keyword>
<dbReference type="InterPro" id="IPR002884">
    <property type="entry name" value="P_dom"/>
</dbReference>
<dbReference type="PROSITE" id="PS00137">
    <property type="entry name" value="SUBTILASE_HIS"/>
    <property type="match status" value="1"/>
</dbReference>
<dbReference type="PRINTS" id="PR00723">
    <property type="entry name" value="SUBTILISIN"/>
</dbReference>
<dbReference type="PROSITE" id="PS51829">
    <property type="entry name" value="P_HOMO_B"/>
    <property type="match status" value="1"/>
</dbReference>
<dbReference type="FunFam" id="3.40.50.200:FF:000021">
    <property type="entry name" value="Proprotein convertase subtilisin/kexin type 5a"/>
    <property type="match status" value="1"/>
</dbReference>
<dbReference type="GeneID" id="106173945"/>
<keyword evidence="7" id="KW-0865">Zymogen</keyword>
<keyword evidence="12" id="KW-0812">Transmembrane</keyword>
<evidence type="ECO:0000256" key="7">
    <source>
        <dbReference type="ARBA" id="ARBA00023145"/>
    </source>
</evidence>
<dbReference type="OrthoDB" id="6117546at2759"/>
<dbReference type="InParanoid" id="A0A1S3JK46"/>
<accession>A0A1S3JK46</accession>
<dbReference type="GO" id="GO:0016485">
    <property type="term" value="P:protein processing"/>
    <property type="evidence" value="ECO:0007669"/>
    <property type="project" value="TreeGrafter"/>
</dbReference>
<comment type="similarity">
    <text evidence="1">Belongs to the peptidase S8 family. Furin subfamily.</text>
</comment>
<dbReference type="Proteomes" id="UP000085678">
    <property type="component" value="Unplaced"/>
</dbReference>
<evidence type="ECO:0000256" key="10">
    <source>
        <dbReference type="PIRSR" id="PIRSR615500-1"/>
    </source>
</evidence>
<dbReference type="Pfam" id="PF01483">
    <property type="entry name" value="P_proprotein"/>
    <property type="match status" value="1"/>
</dbReference>
<dbReference type="STRING" id="7574.A0A1S3JK46"/>
<reference evidence="15" key="1">
    <citation type="submission" date="2025-08" db="UniProtKB">
        <authorList>
            <consortium name="RefSeq"/>
        </authorList>
    </citation>
    <scope>IDENTIFICATION</scope>
    <source>
        <tissue evidence="15">Gonads</tissue>
    </source>
</reference>
<evidence type="ECO:0000313" key="15">
    <source>
        <dbReference type="RefSeq" id="XP_013410743.1"/>
    </source>
</evidence>
<dbReference type="GO" id="GO:0000139">
    <property type="term" value="C:Golgi membrane"/>
    <property type="evidence" value="ECO:0007669"/>
    <property type="project" value="TreeGrafter"/>
</dbReference>
<dbReference type="Gene3D" id="3.40.50.200">
    <property type="entry name" value="Peptidase S8/S53 domain"/>
    <property type="match status" value="1"/>
</dbReference>
<evidence type="ECO:0000256" key="9">
    <source>
        <dbReference type="ARBA" id="ARBA00023180"/>
    </source>
</evidence>
<keyword evidence="4" id="KW-0732">Signal</keyword>
<evidence type="ECO:0000256" key="12">
    <source>
        <dbReference type="SAM" id="Phobius"/>
    </source>
</evidence>
<keyword evidence="6 11" id="KW-0720">Serine protease</keyword>
<evidence type="ECO:0000256" key="8">
    <source>
        <dbReference type="ARBA" id="ARBA00023157"/>
    </source>
</evidence>
<dbReference type="InterPro" id="IPR008979">
    <property type="entry name" value="Galactose-bd-like_sf"/>
</dbReference>
<evidence type="ECO:0000256" key="3">
    <source>
        <dbReference type="ARBA" id="ARBA00022685"/>
    </source>
</evidence>
<evidence type="ECO:0000256" key="11">
    <source>
        <dbReference type="PROSITE-ProRule" id="PRU01240"/>
    </source>
</evidence>
<protein>
    <submittedName>
        <fullName evidence="15">Furin-like</fullName>
    </submittedName>
</protein>
<evidence type="ECO:0000259" key="13">
    <source>
        <dbReference type="PROSITE" id="PS51829"/>
    </source>
</evidence>
<dbReference type="Gene3D" id="2.60.120.260">
    <property type="entry name" value="Galactose-binding domain-like"/>
    <property type="match status" value="1"/>
</dbReference>
<evidence type="ECO:0000256" key="2">
    <source>
        <dbReference type="ARBA" id="ARBA00022670"/>
    </source>
</evidence>
<dbReference type="CDD" id="cd04059">
    <property type="entry name" value="Peptidases_S8_Protein_convertases_Kexins_Furin-like"/>
    <property type="match status" value="1"/>
</dbReference>
<dbReference type="GO" id="GO:0005802">
    <property type="term" value="C:trans-Golgi network"/>
    <property type="evidence" value="ECO:0007669"/>
    <property type="project" value="TreeGrafter"/>
</dbReference>
<dbReference type="InterPro" id="IPR034182">
    <property type="entry name" value="Kexin/furin"/>
</dbReference>
<dbReference type="AlphaFoldDB" id="A0A1S3JK46"/>
<dbReference type="SUPFAM" id="SSF49785">
    <property type="entry name" value="Galactose-binding domain-like"/>
    <property type="match status" value="1"/>
</dbReference>
<organism evidence="14 15">
    <name type="scientific">Lingula anatina</name>
    <name type="common">Brachiopod</name>
    <name type="synonym">Lingula unguis</name>
    <dbReference type="NCBI Taxonomy" id="7574"/>
    <lineage>
        <taxon>Eukaryota</taxon>
        <taxon>Metazoa</taxon>
        <taxon>Spiralia</taxon>
        <taxon>Lophotrochozoa</taxon>
        <taxon>Brachiopoda</taxon>
        <taxon>Linguliformea</taxon>
        <taxon>Lingulata</taxon>
        <taxon>Lingulida</taxon>
        <taxon>Linguloidea</taxon>
        <taxon>Lingulidae</taxon>
        <taxon>Lingula</taxon>
    </lineage>
</organism>
<dbReference type="InterPro" id="IPR015500">
    <property type="entry name" value="Peptidase_S8_subtilisin-rel"/>
</dbReference>
<name>A0A1S3JK46_LINAN</name>
<feature type="active site" description="Charge relay system" evidence="10 11">
    <location>
        <position position="22"/>
    </location>
</feature>
<dbReference type="KEGG" id="lak:106173945"/>
<evidence type="ECO:0000256" key="1">
    <source>
        <dbReference type="ARBA" id="ARBA00005325"/>
    </source>
</evidence>
<dbReference type="PANTHER" id="PTHR42884:SF23">
    <property type="entry name" value="FURIN-LIKE PROTEASE 2"/>
    <property type="match status" value="1"/>
</dbReference>
<dbReference type="PANTHER" id="PTHR42884">
    <property type="entry name" value="PROPROTEIN CONVERTASE SUBTILISIN/KEXIN-RELATED"/>
    <property type="match status" value="1"/>
</dbReference>
<dbReference type="RefSeq" id="XP_013410743.1">
    <property type="nucleotide sequence ID" value="XM_013555289.1"/>
</dbReference>
<dbReference type="InterPro" id="IPR022398">
    <property type="entry name" value="Peptidase_S8_His-AS"/>
</dbReference>
<keyword evidence="3" id="KW-0165">Cleavage on pair of basic residues</keyword>
<dbReference type="SUPFAM" id="SSF52743">
    <property type="entry name" value="Subtilisin-like"/>
    <property type="match status" value="1"/>
</dbReference>
<keyword evidence="9" id="KW-0325">Glycoprotein</keyword>
<dbReference type="InterPro" id="IPR000209">
    <property type="entry name" value="Peptidase_S8/S53_dom"/>
</dbReference>
<evidence type="ECO:0000256" key="6">
    <source>
        <dbReference type="ARBA" id="ARBA00022825"/>
    </source>
</evidence>
<keyword evidence="12" id="KW-0472">Membrane</keyword>
<feature type="active site" description="Charge relay system" evidence="10 11">
    <location>
        <position position="59"/>
    </location>
</feature>
<feature type="active site" description="Charge relay system" evidence="10 11">
    <location>
        <position position="236"/>
    </location>
</feature>
<keyword evidence="2 11" id="KW-0645">Protease</keyword>
<evidence type="ECO:0000313" key="14">
    <source>
        <dbReference type="Proteomes" id="UP000085678"/>
    </source>
</evidence>
<evidence type="ECO:0000256" key="5">
    <source>
        <dbReference type="ARBA" id="ARBA00022801"/>
    </source>
</evidence>
<dbReference type="InterPro" id="IPR036852">
    <property type="entry name" value="Peptidase_S8/S53_dom_sf"/>
</dbReference>
<keyword evidence="8" id="KW-1015">Disulfide bond</keyword>
<proteinExistence type="inferred from homology"/>
<sequence>MHISEAWEQGYTGQGVTVVVNDDGLDIEHPDIKENYDPDISWNLIDNDKNMSPPEGRSHGTHCAGVVAATANNSVCGTGVAYNAKIGAIKFFNKAKETFDALEAATLYQESRANSADIYLNSWGVNDDGKTWDAPENLAQLALQDGIMEGREGKGHIYVWAAGNGGEADNCGTDGYVGSIYTIPIAGAQSDGSIPQYAEVCSATMATAYSRQLGSTHSIVTTSAGNSCTGNFSGTSAAASVAAGVIALALEANPSLTWRDVQHVLARSSNPEAACSGDWQTNGAGFHVSHMFGFGLLDATKMISIAKTWDSAAVGQQQMCTSNIQPVGEDFVSGAPLTFQRNITGCHGNPEEVNSLEHVQVRVALTTDDFSGLSVTLTSPKGTVSRLLEARPNDHRAGTLNWVFTTVQSWGEDPTGNWTLSIDNTSPGKLLWYELILWGTAKDPQPGGERASASVSPCLKVLGSKPKDKGKPSNKDFQIDYKVWIFIGVVIAGAIFIIIFVVVYRHFNRRGARARMRSQLDRD</sequence>
<evidence type="ECO:0000256" key="4">
    <source>
        <dbReference type="ARBA" id="ARBA00022729"/>
    </source>
</evidence>
<dbReference type="Pfam" id="PF00082">
    <property type="entry name" value="Peptidase_S8"/>
    <property type="match status" value="1"/>
</dbReference>